<dbReference type="Pfam" id="PF22600">
    <property type="entry name" value="MTPAP-like_central"/>
    <property type="match status" value="1"/>
</dbReference>
<keyword evidence="4" id="KW-1185">Reference proteome</keyword>
<dbReference type="Proteomes" id="UP000236319">
    <property type="component" value="Unassembled WGS sequence"/>
</dbReference>
<feature type="compositionally biased region" description="Basic and acidic residues" evidence="1">
    <location>
        <begin position="11"/>
        <end position="21"/>
    </location>
</feature>
<dbReference type="RefSeq" id="XP_028866047.1">
    <property type="nucleotide sequence ID" value="XM_029010214.1"/>
</dbReference>
<dbReference type="AlphaFoldDB" id="A0A2H6K9X8"/>
<evidence type="ECO:0000259" key="2">
    <source>
        <dbReference type="Pfam" id="PF22600"/>
    </source>
</evidence>
<feature type="region of interest" description="Disordered" evidence="1">
    <location>
        <begin position="1"/>
        <end position="24"/>
    </location>
</feature>
<dbReference type="PANTHER" id="PTHR12271">
    <property type="entry name" value="POLY A POLYMERASE CID PAP -RELATED"/>
    <property type="match status" value="1"/>
</dbReference>
<sequence length="1032" mass="115905">MLRSAYTRCAAETRESSKPAREMASQGLKAVHLANQGCEMRPLSSINGEAIGIRDKQKESGYMVSSMSTSPGSFKMQATPTLDVHSPTSSTENCCNYSCWDGFTDSLETHRFSTECMHGCTPPCKVSDGFNNGGNSFATDETVFSCDERPPDVFGQSEKALSPRVVRVVETTEASDAVSSDISPTCYDSSSDCTVSKLATGRDRSTSDEDSSSSSDSPTGDGAYGYKSSGKNADSRLAKIEVDGTDVSGDDNRCVQRSICNKPFRHVSHLTLENWSETEDNTIKPCIDLQRLPLAMQSGYELRGGHLVSWSSVPKTGSSTESNVEWSATEMHNLLETVASAIVSTEYVLNSLVERITPTRTCRANKLYLFNVLKRFIKYCLGDDAHVYIAGSTANDIDIDYCNLLSVPFYSDLDIDVILSRYGSNAMTILRQIFHNLCESQAVLKGAGMVSNWTIGRSAFKLVDSARVPIIIIRTKNGMLCDVSVNAANSLKHNKLFHEYIEKYPIMRSLMRLIKHWLKFRGIPATKEGGFPTILWMFLFCNAFDIGETYQIGNASRARNVSAMCEMLLSRNILRGDVASVPLSHISLLAALEKTFRTLAEGNNLIEMVNAATAHGRVQDASNRNIPTRWSMGEIGRKLVELIEVEPYVPFATWLVYYYEICRTEEGLSKYMECIETLVSLSICLRVYETLDDPENSKAMAEIRALIIQVKHVFGYNLFYLLHESRPVLENVQRYVQRTAHMLRITPDSSDMMESTRMLINHVSEQLSSIVTGVFYESYDKVYSIPASIEPPTPIMPKAQRDIHDPLCSPQSSDGGIWSDTGWLIVAMEGKLHIVKAFKVCVKWDSWWSTYFVSRRDTKAVFHGFTYRQVSVAGRGDRKPDNELPRVLIRQGALELFHPCDIVSRLYVVKVMKGEQSVSSHYYSLDMFSGTKTLYVLPGFEVARFEQLSRVCARLLANAGPDAFRTIPRPDRCHHCGAITVTGRFVPNELKISQRKRKNLRHLLICPRYNEYYRHMQASLWRVERSIRRQPI</sequence>
<evidence type="ECO:0000256" key="1">
    <source>
        <dbReference type="SAM" id="MobiDB-lite"/>
    </source>
</evidence>
<dbReference type="SUPFAM" id="SSF81301">
    <property type="entry name" value="Nucleotidyltransferase"/>
    <property type="match status" value="1"/>
</dbReference>
<dbReference type="GeneID" id="39873574"/>
<dbReference type="VEuPathDB" id="PiroplasmaDB:BOVATA_012970"/>
<dbReference type="GO" id="GO:0016779">
    <property type="term" value="F:nucleotidyltransferase activity"/>
    <property type="evidence" value="ECO:0007669"/>
    <property type="project" value="TreeGrafter"/>
</dbReference>
<accession>A0A2H6K9X8</accession>
<dbReference type="PANTHER" id="PTHR12271:SF40">
    <property type="entry name" value="POLY(A) RNA POLYMERASE GLD2"/>
    <property type="match status" value="1"/>
</dbReference>
<feature type="region of interest" description="Disordered" evidence="1">
    <location>
        <begin position="198"/>
        <end position="230"/>
    </location>
</feature>
<dbReference type="EMBL" id="BDSA01000001">
    <property type="protein sequence ID" value="GBE59804.1"/>
    <property type="molecule type" value="Genomic_DNA"/>
</dbReference>
<dbReference type="GO" id="GO:0031123">
    <property type="term" value="P:RNA 3'-end processing"/>
    <property type="evidence" value="ECO:0007669"/>
    <property type="project" value="TreeGrafter"/>
</dbReference>
<gene>
    <name evidence="3" type="ORF">BOVATA_012970</name>
</gene>
<dbReference type="OrthoDB" id="2274644at2759"/>
<name>A0A2H6K9X8_9APIC</name>
<feature type="compositionally biased region" description="Low complexity" evidence="1">
    <location>
        <begin position="212"/>
        <end position="221"/>
    </location>
</feature>
<organism evidence="3 4">
    <name type="scientific">Babesia ovata</name>
    <dbReference type="NCBI Taxonomy" id="189622"/>
    <lineage>
        <taxon>Eukaryota</taxon>
        <taxon>Sar</taxon>
        <taxon>Alveolata</taxon>
        <taxon>Apicomplexa</taxon>
        <taxon>Aconoidasida</taxon>
        <taxon>Piroplasmida</taxon>
        <taxon>Babesiidae</taxon>
        <taxon>Babesia</taxon>
    </lineage>
</organism>
<evidence type="ECO:0000313" key="4">
    <source>
        <dbReference type="Proteomes" id="UP000236319"/>
    </source>
</evidence>
<dbReference type="Gene3D" id="1.10.1410.10">
    <property type="match status" value="1"/>
</dbReference>
<reference evidence="3 4" key="1">
    <citation type="journal article" date="2017" name="BMC Genomics">
        <title>Whole-genome assembly of Babesia ovata and comparative genomics between closely related pathogens.</title>
        <authorList>
            <person name="Yamagishi J."/>
            <person name="Asada M."/>
            <person name="Hakimi H."/>
            <person name="Tanaka T.Q."/>
            <person name="Sugimoto C."/>
            <person name="Kawazu S."/>
        </authorList>
    </citation>
    <scope>NUCLEOTIDE SEQUENCE [LARGE SCALE GENOMIC DNA]</scope>
    <source>
        <strain evidence="3 4">Miyake</strain>
    </source>
</reference>
<protein>
    <submittedName>
        <fullName evidence="3">Erythrocyte membrane-associated antigen, putative</fullName>
    </submittedName>
</protein>
<dbReference type="InterPro" id="IPR043519">
    <property type="entry name" value="NT_sf"/>
</dbReference>
<evidence type="ECO:0000313" key="3">
    <source>
        <dbReference type="EMBL" id="GBE59804.1"/>
    </source>
</evidence>
<comment type="caution">
    <text evidence="3">The sequence shown here is derived from an EMBL/GenBank/DDBJ whole genome shotgun (WGS) entry which is preliminary data.</text>
</comment>
<feature type="domain" description="Poly(A) RNA polymerase mitochondrial-like central palm" evidence="2">
    <location>
        <begin position="349"/>
        <end position="501"/>
    </location>
</feature>
<proteinExistence type="predicted"/>
<dbReference type="InterPro" id="IPR054708">
    <property type="entry name" value="MTPAP-like_central"/>
</dbReference>